<reference evidence="2" key="1">
    <citation type="submission" date="2021-01" db="UniProtKB">
        <authorList>
            <consortium name="EnsemblMetazoa"/>
        </authorList>
    </citation>
    <scope>IDENTIFICATION</scope>
</reference>
<proteinExistence type="predicted"/>
<name>A0A7M5U6K7_9CNID</name>
<organism evidence="2 3">
    <name type="scientific">Clytia hemisphaerica</name>
    <dbReference type="NCBI Taxonomy" id="252671"/>
    <lineage>
        <taxon>Eukaryota</taxon>
        <taxon>Metazoa</taxon>
        <taxon>Cnidaria</taxon>
        <taxon>Hydrozoa</taxon>
        <taxon>Hydroidolina</taxon>
        <taxon>Leptothecata</taxon>
        <taxon>Obeliida</taxon>
        <taxon>Clytiidae</taxon>
        <taxon>Clytia</taxon>
    </lineage>
</organism>
<dbReference type="AlphaFoldDB" id="A0A7M5U6K7"/>
<feature type="coiled-coil region" evidence="1">
    <location>
        <begin position="62"/>
        <end position="153"/>
    </location>
</feature>
<dbReference type="Gene3D" id="1.10.287.1490">
    <property type="match status" value="1"/>
</dbReference>
<evidence type="ECO:0000256" key="1">
    <source>
        <dbReference type="SAM" id="Coils"/>
    </source>
</evidence>
<protein>
    <submittedName>
        <fullName evidence="2">Uncharacterized protein</fullName>
    </submittedName>
</protein>
<evidence type="ECO:0000313" key="3">
    <source>
        <dbReference type="Proteomes" id="UP000594262"/>
    </source>
</evidence>
<keyword evidence="1" id="KW-0175">Coiled coil</keyword>
<sequence>MASESVDVPEVQELQNEIRIMKHDFEDQIKEIKENLLKVVQGKVDGHEKWIRRIESDADTKESKFHEEMKLKEKQLQELKAELAETKEETKKHLMETEKMQTELAEIKKEMKKQETEKEKQIKELRTNLTECEEKMKEMRTEHEEKHKSLLEELQVKDTRIFILEEKINEVEEHGKGNEKEIGKLASEMNMKAEKLIELESRMNEQKEKYIQLYYQIGEKGEKISQVEEMLWKKSGEISEVMHIDRETSERQFGEIMFKLNEGKKLTQSVLTENRCPFVWEVTNIKEA</sequence>
<accession>A0A7M5U6K7</accession>
<dbReference type="EnsemblMetazoa" id="CLYHEMT006909.1">
    <property type="protein sequence ID" value="CLYHEMP006909.1"/>
    <property type="gene ID" value="CLYHEMG006909"/>
</dbReference>
<dbReference type="Proteomes" id="UP000594262">
    <property type="component" value="Unplaced"/>
</dbReference>
<evidence type="ECO:0000313" key="2">
    <source>
        <dbReference type="EnsemblMetazoa" id="CLYHEMP006909.1"/>
    </source>
</evidence>
<keyword evidence="3" id="KW-1185">Reference proteome</keyword>